<organism evidence="2 3">
    <name type="scientific">Phycomyces blakesleeanus (strain ATCC 8743b / DSM 1359 / FGSC 10004 / NBRC 33097 / NRRL 1555)</name>
    <dbReference type="NCBI Taxonomy" id="763407"/>
    <lineage>
        <taxon>Eukaryota</taxon>
        <taxon>Fungi</taxon>
        <taxon>Fungi incertae sedis</taxon>
        <taxon>Mucoromycota</taxon>
        <taxon>Mucoromycotina</taxon>
        <taxon>Mucoromycetes</taxon>
        <taxon>Mucorales</taxon>
        <taxon>Phycomycetaceae</taxon>
        <taxon>Phycomyces</taxon>
    </lineage>
</organism>
<dbReference type="OrthoDB" id="5410741at2759"/>
<dbReference type="GeneID" id="29000797"/>
<name>A0A162N793_PHYB8</name>
<evidence type="ECO:0000313" key="3">
    <source>
        <dbReference type="Proteomes" id="UP000077315"/>
    </source>
</evidence>
<keyword evidence="3" id="KW-1185">Reference proteome</keyword>
<evidence type="ECO:0000259" key="1">
    <source>
        <dbReference type="Pfam" id="PF13358"/>
    </source>
</evidence>
<gene>
    <name evidence="2" type="ORF">PHYBLDRAFT_26485</name>
</gene>
<reference evidence="3" key="1">
    <citation type="submission" date="2015-06" db="EMBL/GenBank/DDBJ databases">
        <title>Expansion of signal transduction pathways in fungi by whole-genome duplication.</title>
        <authorList>
            <consortium name="DOE Joint Genome Institute"/>
            <person name="Corrochano L.M."/>
            <person name="Kuo A."/>
            <person name="Marcet-Houben M."/>
            <person name="Polaino S."/>
            <person name="Salamov A."/>
            <person name="Villalobos J.M."/>
            <person name="Alvarez M.I."/>
            <person name="Avalos J."/>
            <person name="Benito E.P."/>
            <person name="Benoit I."/>
            <person name="Burger G."/>
            <person name="Camino L.P."/>
            <person name="Canovas D."/>
            <person name="Cerda-Olmedo E."/>
            <person name="Cheng J.-F."/>
            <person name="Dominguez A."/>
            <person name="Elias M."/>
            <person name="Eslava A.P."/>
            <person name="Glaser F."/>
            <person name="Grimwood J."/>
            <person name="Gutierrez G."/>
            <person name="Heitman J."/>
            <person name="Henrissat B."/>
            <person name="Iturriaga E.A."/>
            <person name="Lang B.F."/>
            <person name="Lavin J.L."/>
            <person name="Lee S."/>
            <person name="Li W."/>
            <person name="Lindquist E."/>
            <person name="Lopez-Garcia S."/>
            <person name="Luque E.M."/>
            <person name="Marcos A.T."/>
            <person name="Martin J."/>
            <person name="McCluskey K."/>
            <person name="Medina H.R."/>
            <person name="Miralles-Duran A."/>
            <person name="Miyazaki A."/>
            <person name="Munoz-Torres E."/>
            <person name="Oguiza J.A."/>
            <person name="Ohm R."/>
            <person name="Olmedo M."/>
            <person name="Orejas M."/>
            <person name="Ortiz-Castellanos L."/>
            <person name="Pisabarro A.G."/>
            <person name="Rodriguez-Romero J."/>
            <person name="Ruiz-Herrera J."/>
            <person name="Ruiz-Vazquez R."/>
            <person name="Sanz C."/>
            <person name="Schackwitz W."/>
            <person name="Schmutz J."/>
            <person name="Shahriari M."/>
            <person name="Shelest E."/>
            <person name="Silva-Franco F."/>
            <person name="Soanes D."/>
            <person name="Syed K."/>
            <person name="Tagua V.G."/>
            <person name="Talbot N.J."/>
            <person name="Thon M."/>
            <person name="De vries R.P."/>
            <person name="Wiebenga A."/>
            <person name="Yadav J.S."/>
            <person name="Braun E.L."/>
            <person name="Baker S."/>
            <person name="Garre V."/>
            <person name="Horwitz B."/>
            <person name="Torres-Martinez S."/>
            <person name="Idnurm A."/>
            <person name="Herrera-Estrella A."/>
            <person name="Gabaldon T."/>
            <person name="Grigoriev I.V."/>
        </authorList>
    </citation>
    <scope>NUCLEOTIDE SEQUENCE [LARGE SCALE GENOMIC DNA]</scope>
    <source>
        <strain evidence="3">NRRL 1555(-)</strain>
    </source>
</reference>
<feature type="domain" description="Tc1-like transposase DDE" evidence="1">
    <location>
        <begin position="20"/>
        <end position="69"/>
    </location>
</feature>
<dbReference type="InterPro" id="IPR036397">
    <property type="entry name" value="RNaseH_sf"/>
</dbReference>
<protein>
    <recommendedName>
        <fullName evidence="1">Tc1-like transposase DDE domain-containing protein</fullName>
    </recommendedName>
</protein>
<dbReference type="RefSeq" id="XP_018289828.1">
    <property type="nucleotide sequence ID" value="XM_018439891.1"/>
</dbReference>
<evidence type="ECO:0000313" key="2">
    <source>
        <dbReference type="EMBL" id="OAD71788.1"/>
    </source>
</evidence>
<dbReference type="InParanoid" id="A0A162N793"/>
<dbReference type="VEuPathDB" id="FungiDB:PHYBLDRAFT_26485"/>
<proteinExistence type="predicted"/>
<dbReference type="STRING" id="763407.A0A162N793"/>
<dbReference type="AlphaFoldDB" id="A0A162N793"/>
<dbReference type="Pfam" id="PF13358">
    <property type="entry name" value="DDE_3"/>
    <property type="match status" value="1"/>
</dbReference>
<accession>A0A162N793</accession>
<dbReference type="Proteomes" id="UP000077315">
    <property type="component" value="Unassembled WGS sequence"/>
</dbReference>
<dbReference type="EMBL" id="KV440985">
    <property type="protein sequence ID" value="OAD71788.1"/>
    <property type="molecule type" value="Genomic_DNA"/>
</dbReference>
<dbReference type="Gene3D" id="3.30.420.10">
    <property type="entry name" value="Ribonuclease H-like superfamily/Ribonuclease H"/>
    <property type="match status" value="1"/>
</dbReference>
<dbReference type="InterPro" id="IPR038717">
    <property type="entry name" value="Tc1-like_DDE_dom"/>
</dbReference>
<sequence length="75" mass="8773">MPFYQSLPNVEKGDYLYQEDNASYHKTTLAEKFKKDLGLKILEWPPNSLDLSPIENIWGLLDNKIRARRPQPITL</sequence>
<dbReference type="GO" id="GO:0003676">
    <property type="term" value="F:nucleic acid binding"/>
    <property type="evidence" value="ECO:0007669"/>
    <property type="project" value="InterPro"/>
</dbReference>